<name>F2NM47_MARHT</name>
<evidence type="ECO:0000256" key="2">
    <source>
        <dbReference type="ARBA" id="ARBA00007602"/>
    </source>
</evidence>
<keyword evidence="4 12" id="KW-0812">Transmembrane</keyword>
<evidence type="ECO:0000256" key="8">
    <source>
        <dbReference type="ARBA" id="ARBA00023136"/>
    </source>
</evidence>
<dbReference type="PIRSF" id="PIRSF036659">
    <property type="entry name" value="BdbC"/>
    <property type="match status" value="1"/>
</dbReference>
<accession>F2NM47</accession>
<dbReference type="HAMAP" id="MF_00287">
    <property type="entry name" value="BdbC"/>
    <property type="match status" value="1"/>
</dbReference>
<evidence type="ECO:0000256" key="4">
    <source>
        <dbReference type="ARBA" id="ARBA00022692"/>
    </source>
</evidence>
<evidence type="ECO:0000256" key="12">
    <source>
        <dbReference type="HAMAP-Rule" id="MF_00287"/>
    </source>
</evidence>
<keyword evidence="5 12" id="KW-0249">Electron transport</keyword>
<feature type="transmembrane region" description="Helical" evidence="13">
    <location>
        <begin position="107"/>
        <end position="134"/>
    </location>
</feature>
<evidence type="ECO:0000256" key="7">
    <source>
        <dbReference type="ARBA" id="ARBA00023002"/>
    </source>
</evidence>
<evidence type="ECO:0000256" key="3">
    <source>
        <dbReference type="ARBA" id="ARBA00022448"/>
    </source>
</evidence>
<keyword evidence="6 12" id="KW-1133">Transmembrane helix</keyword>
<comment type="similarity">
    <text evidence="2 12">Belongs to the DsbB family. BdbC subfamily.</text>
</comment>
<feature type="transmembrane region" description="Helical" evidence="13">
    <location>
        <begin position="68"/>
        <end position="87"/>
    </location>
</feature>
<dbReference type="KEGG" id="mhd:Marky_0767"/>
<reference evidence="14 15" key="1">
    <citation type="journal article" date="2012" name="Stand. Genomic Sci.">
        <title>Complete genome sequence of the aerobic, heterotroph Marinithermus hydrothermalis type strain (T1(T)) from a deep-sea hydrothermal vent chimney.</title>
        <authorList>
            <person name="Copeland A."/>
            <person name="Gu W."/>
            <person name="Yasawong M."/>
            <person name="Lapidus A."/>
            <person name="Lucas S."/>
            <person name="Deshpande S."/>
            <person name="Pagani I."/>
            <person name="Tapia R."/>
            <person name="Cheng J.F."/>
            <person name="Goodwin L.A."/>
            <person name="Pitluck S."/>
            <person name="Liolios K."/>
            <person name="Ivanova N."/>
            <person name="Mavromatis K."/>
            <person name="Mikhailova N."/>
            <person name="Pati A."/>
            <person name="Chen A."/>
            <person name="Palaniappan K."/>
            <person name="Land M."/>
            <person name="Pan C."/>
            <person name="Brambilla E.M."/>
            <person name="Rohde M."/>
            <person name="Tindall B.J."/>
            <person name="Sikorski J."/>
            <person name="Goker M."/>
            <person name="Detter J.C."/>
            <person name="Bristow J."/>
            <person name="Eisen J.A."/>
            <person name="Markowitz V."/>
            <person name="Hugenholtz P."/>
            <person name="Kyrpides N.C."/>
            <person name="Klenk H.P."/>
            <person name="Woyke T."/>
        </authorList>
    </citation>
    <scope>NUCLEOTIDE SEQUENCE [LARGE SCALE GENOMIC DNA]</scope>
    <source>
        <strain evidence="15">DSM 14884 / JCM 11576 / T1</strain>
    </source>
</reference>
<dbReference type="NCBIfam" id="NF002849">
    <property type="entry name" value="PRK03113.1"/>
    <property type="match status" value="1"/>
</dbReference>
<keyword evidence="11 12" id="KW-0676">Redox-active center</keyword>
<evidence type="ECO:0000256" key="6">
    <source>
        <dbReference type="ARBA" id="ARBA00022989"/>
    </source>
</evidence>
<feature type="transmembrane region" description="Helical" evidence="13">
    <location>
        <begin position="41"/>
        <end position="61"/>
    </location>
</feature>
<evidence type="ECO:0000313" key="14">
    <source>
        <dbReference type="EMBL" id="AEB11517.1"/>
    </source>
</evidence>
<keyword evidence="7 12" id="KW-0560">Oxidoreductase</keyword>
<evidence type="ECO:0000256" key="13">
    <source>
        <dbReference type="SAM" id="Phobius"/>
    </source>
</evidence>
<keyword evidence="10 12" id="KW-0143">Chaperone</keyword>
<dbReference type="GO" id="GO:0005886">
    <property type="term" value="C:plasma membrane"/>
    <property type="evidence" value="ECO:0007669"/>
    <property type="project" value="UniProtKB-SubCell"/>
</dbReference>
<keyword evidence="9 12" id="KW-1015">Disulfide bond</keyword>
<keyword evidence="3 12" id="KW-0813">Transport</keyword>
<feature type="disulfide bond" description="Redox-active" evidence="12">
    <location>
        <begin position="97"/>
        <end position="103"/>
    </location>
</feature>
<evidence type="ECO:0000256" key="9">
    <source>
        <dbReference type="ARBA" id="ARBA00023157"/>
    </source>
</evidence>
<dbReference type="Proteomes" id="UP000007030">
    <property type="component" value="Chromosome"/>
</dbReference>
<feature type="disulfide bond" description="Redox-active" evidence="12">
    <location>
        <begin position="37"/>
        <end position="40"/>
    </location>
</feature>
<dbReference type="InterPro" id="IPR023380">
    <property type="entry name" value="DsbB-like_sf"/>
</dbReference>
<dbReference type="SUPFAM" id="SSF158442">
    <property type="entry name" value="DsbB-like"/>
    <property type="match status" value="1"/>
</dbReference>
<dbReference type="OrthoDB" id="158402at2"/>
<gene>
    <name evidence="14" type="ordered locus">Marky_0767</name>
</gene>
<feature type="transmembrane region" description="Helical" evidence="13">
    <location>
        <begin position="9"/>
        <end position="29"/>
    </location>
</feature>
<evidence type="ECO:0000313" key="15">
    <source>
        <dbReference type="Proteomes" id="UP000007030"/>
    </source>
</evidence>
<dbReference type="PANTHER" id="PTHR43469">
    <property type="entry name" value="DISULFIDE FORMATION PROTEIN-RELATED"/>
    <property type="match status" value="1"/>
</dbReference>
<dbReference type="HOGENOM" id="CLU_128688_0_0_0"/>
<dbReference type="STRING" id="869210.Marky_0767"/>
<dbReference type="GO" id="GO:0015035">
    <property type="term" value="F:protein-disulfide reductase activity"/>
    <property type="evidence" value="ECO:0007669"/>
    <property type="project" value="UniProtKB-UniRule"/>
</dbReference>
<dbReference type="InterPro" id="IPR003752">
    <property type="entry name" value="DiS_bond_form_DsbB/BdbC"/>
</dbReference>
<organism evidence="14 15">
    <name type="scientific">Marinithermus hydrothermalis (strain DSM 14884 / JCM 11576 / T1)</name>
    <dbReference type="NCBI Taxonomy" id="869210"/>
    <lineage>
        <taxon>Bacteria</taxon>
        <taxon>Thermotogati</taxon>
        <taxon>Deinococcota</taxon>
        <taxon>Deinococci</taxon>
        <taxon>Thermales</taxon>
        <taxon>Thermaceae</taxon>
        <taxon>Marinithermus</taxon>
    </lineage>
</organism>
<evidence type="ECO:0000256" key="11">
    <source>
        <dbReference type="ARBA" id="ARBA00023284"/>
    </source>
</evidence>
<dbReference type="EMBL" id="CP002630">
    <property type="protein sequence ID" value="AEB11517.1"/>
    <property type="molecule type" value="Genomic_DNA"/>
</dbReference>
<dbReference type="eggNOG" id="COG1495">
    <property type="taxonomic scope" value="Bacteria"/>
</dbReference>
<proteinExistence type="inferred from homology"/>
<evidence type="ECO:0000256" key="10">
    <source>
        <dbReference type="ARBA" id="ARBA00023186"/>
    </source>
</evidence>
<dbReference type="GO" id="GO:0006457">
    <property type="term" value="P:protein folding"/>
    <property type="evidence" value="ECO:0007669"/>
    <property type="project" value="InterPro"/>
</dbReference>
<comment type="function">
    <text evidence="12">Required for disulfide bond formation in some proteins.</text>
</comment>
<dbReference type="AlphaFoldDB" id="F2NM47"/>
<protein>
    <recommendedName>
        <fullName evidence="12">Probable disulfide formation protein</fullName>
    </recommendedName>
    <alternativeName>
        <fullName evidence="12">Disulfide oxidoreductase</fullName>
    </alternativeName>
    <alternativeName>
        <fullName evidence="12">Thiol-disulfide oxidoreductase</fullName>
    </alternativeName>
</protein>
<dbReference type="RefSeq" id="WP_013703569.1">
    <property type="nucleotide sequence ID" value="NC_015387.1"/>
</dbReference>
<sequence length="141" mass="16106">MSTDQRNTFLLAFAWLVAIVATSGSLYFSEVRRFLPCELCWYQRILMYPLVVILGIANWYGDFAVRRYVLPLAVIGGTISLTHYLTQKVEGFALFPCKPPVPCANEYVNYFGFVTIPFMALTAFVLITLAMLLIRTRPHNR</sequence>
<dbReference type="InterPro" id="IPR012187">
    <property type="entry name" value="Disulphide_bond_form_BdbC"/>
</dbReference>
<keyword evidence="15" id="KW-1185">Reference proteome</keyword>
<keyword evidence="12" id="KW-0997">Cell inner membrane</keyword>
<comment type="subcellular location">
    <subcellularLocation>
        <location evidence="12">Cell inner membrane</location>
        <topology evidence="12">Multi-pass membrane protein</topology>
    </subcellularLocation>
    <subcellularLocation>
        <location evidence="1">Membrane</location>
        <topology evidence="1">Multi-pass membrane protein</topology>
    </subcellularLocation>
</comment>
<evidence type="ECO:0000256" key="5">
    <source>
        <dbReference type="ARBA" id="ARBA00022982"/>
    </source>
</evidence>
<evidence type="ECO:0000256" key="1">
    <source>
        <dbReference type="ARBA" id="ARBA00004141"/>
    </source>
</evidence>
<dbReference type="PANTHER" id="PTHR43469:SF1">
    <property type="entry name" value="SPBETA PROPHAGE-DERIVED DISULFIDE BOND FORMATION PROTEIN B"/>
    <property type="match status" value="1"/>
</dbReference>
<dbReference type="Pfam" id="PF02600">
    <property type="entry name" value="DsbB"/>
    <property type="match status" value="1"/>
</dbReference>
<keyword evidence="8 12" id="KW-0472">Membrane</keyword>
<dbReference type="Gene3D" id="1.20.1550.10">
    <property type="entry name" value="DsbB-like"/>
    <property type="match status" value="1"/>
</dbReference>
<keyword evidence="12" id="KW-1003">Cell membrane</keyword>